<dbReference type="PRINTS" id="PR01713">
    <property type="entry name" value="NUCEPIMERASE"/>
</dbReference>
<dbReference type="EC" id="5.1.3.6" evidence="3"/>
<gene>
    <name evidence="3" type="ORF">GGQ59_001589</name>
</gene>
<keyword evidence="4" id="KW-1185">Reference proteome</keyword>
<comment type="caution">
    <text evidence="3">The sequence shown here is derived from an EMBL/GenBank/DDBJ whole genome shotgun (WGS) entry which is preliminary data.</text>
</comment>
<name>A0A840I416_9PROT</name>
<dbReference type="RefSeq" id="WP_183817265.1">
    <property type="nucleotide sequence ID" value="NZ_JACHOB010000002.1"/>
</dbReference>
<dbReference type="EMBL" id="JACHOB010000002">
    <property type="protein sequence ID" value="MBB4659075.1"/>
    <property type="molecule type" value="Genomic_DNA"/>
</dbReference>
<evidence type="ECO:0000313" key="3">
    <source>
        <dbReference type="EMBL" id="MBB4659075.1"/>
    </source>
</evidence>
<evidence type="ECO:0000259" key="2">
    <source>
        <dbReference type="Pfam" id="PF01370"/>
    </source>
</evidence>
<sequence length="340" mass="37306">MNADSLSDARVLVTGAAGFIGHAVANALLDRGAEVFGTDNLCEAYYAAALKRMRLETLTGREGFTFTEAELTDETAIGALFTEADPTHVVHLAAHAAVMPSFAEPVPYVSANVIGTQVMLEAARSAKSLRRMVYASTSSVYGSAKGERPFREDQPTTTPISVYGASKVANEAMAQAYYTQYGLPLVGLRFFKVYGPWGRPDTVFFKFMERVHRGEPVRLHNHGDIYHAFTYIDDIVGGVLGALTGRPQPDADGRHPIYNLGNPDSQQLGHCLDLIEEALGREAVRELVPLPKGDRFFSIADVSRAQTDLGYEVRVPVEEGIPNLVRWYLETCAPHDRRWG</sequence>
<dbReference type="Pfam" id="PF01370">
    <property type="entry name" value="Epimerase"/>
    <property type="match status" value="1"/>
</dbReference>
<dbReference type="InterPro" id="IPR036291">
    <property type="entry name" value="NAD(P)-bd_dom_sf"/>
</dbReference>
<dbReference type="PANTHER" id="PTHR43574">
    <property type="entry name" value="EPIMERASE-RELATED"/>
    <property type="match status" value="1"/>
</dbReference>
<dbReference type="Proteomes" id="UP000563524">
    <property type="component" value="Unassembled WGS sequence"/>
</dbReference>
<accession>A0A840I416</accession>
<reference evidence="3 4" key="1">
    <citation type="submission" date="2020-08" db="EMBL/GenBank/DDBJ databases">
        <title>Genomic Encyclopedia of Type Strains, Phase IV (KMG-IV): sequencing the most valuable type-strain genomes for metagenomic binning, comparative biology and taxonomic classification.</title>
        <authorList>
            <person name="Goeker M."/>
        </authorList>
    </citation>
    <scope>NUCLEOTIDE SEQUENCE [LARGE SCALE GENOMIC DNA]</scope>
    <source>
        <strain evidence="3 4">DSM 102850</strain>
    </source>
</reference>
<evidence type="ECO:0000256" key="1">
    <source>
        <dbReference type="ARBA" id="ARBA00023027"/>
    </source>
</evidence>
<feature type="domain" description="NAD-dependent epimerase/dehydratase" evidence="2">
    <location>
        <begin position="11"/>
        <end position="261"/>
    </location>
</feature>
<keyword evidence="3" id="KW-0413">Isomerase</keyword>
<dbReference type="SUPFAM" id="SSF51735">
    <property type="entry name" value="NAD(P)-binding Rossmann-fold domains"/>
    <property type="match status" value="1"/>
</dbReference>
<dbReference type="Gene3D" id="3.40.50.720">
    <property type="entry name" value="NAD(P)-binding Rossmann-like Domain"/>
    <property type="match status" value="1"/>
</dbReference>
<keyword evidence="1" id="KW-0520">NAD</keyword>
<dbReference type="GO" id="GO:0050378">
    <property type="term" value="F:UDP-glucuronate 4-epimerase activity"/>
    <property type="evidence" value="ECO:0007669"/>
    <property type="project" value="UniProtKB-EC"/>
</dbReference>
<dbReference type="InterPro" id="IPR001509">
    <property type="entry name" value="Epimerase_deHydtase"/>
</dbReference>
<evidence type="ECO:0000313" key="4">
    <source>
        <dbReference type="Proteomes" id="UP000563524"/>
    </source>
</evidence>
<dbReference type="AlphaFoldDB" id="A0A840I416"/>
<proteinExistence type="predicted"/>
<protein>
    <submittedName>
        <fullName evidence="3">UDP-glucuronate 4-epimerase</fullName>
        <ecNumber evidence="3">5.1.3.6</ecNumber>
    </submittedName>
</protein>
<organism evidence="3 4">
    <name type="scientific">Parvularcula dongshanensis</name>
    <dbReference type="NCBI Taxonomy" id="1173995"/>
    <lineage>
        <taxon>Bacteria</taxon>
        <taxon>Pseudomonadati</taxon>
        <taxon>Pseudomonadota</taxon>
        <taxon>Alphaproteobacteria</taxon>
        <taxon>Parvularculales</taxon>
        <taxon>Parvularculaceae</taxon>
        <taxon>Parvularcula</taxon>
    </lineage>
</organism>